<name>A0A507EFK6_9FUNG</name>
<dbReference type="Gene3D" id="2.60.120.650">
    <property type="entry name" value="Cupin"/>
    <property type="match status" value="2"/>
</dbReference>
<dbReference type="PANTHER" id="PTHR12461:SF105">
    <property type="entry name" value="HYPOXIA-INDUCIBLE FACTOR 1-ALPHA INHIBITOR"/>
    <property type="match status" value="1"/>
</dbReference>
<sequence>MDCDELNAVVAEALAQITRNVENSRTDEAHPDIPMRTLTGHTLSLLTTHPSSAVAHAGALVDHAHEQLHSVAFRSVSTADRAAFTQASLLKAVALLTTGVQGGGESGVVGERAGRRVVMREALKVLDTALLMAGRPCYEEVVMRLVQVLSACLEKEDERTAQRTLYQLPPTAPAQSPLPTIKHPVPTHPTPPSLYTFAQHLSLRPTPTPLLMKHAVAHWPACSTRPWADLAYLAATAGEDRTVPIEVGGKYTDAAWTQRLVTFGELLDMYDVKVNAWLGPRGTVSPLHHDPHNNLFAQVVGRKYIRCYDPAYSRNVYPHDDASMMSNTSR</sequence>
<dbReference type="STRING" id="109895.A0A507EFK6"/>
<organism evidence="2 3">
    <name type="scientific">Powellomyces hirtus</name>
    <dbReference type="NCBI Taxonomy" id="109895"/>
    <lineage>
        <taxon>Eukaryota</taxon>
        <taxon>Fungi</taxon>
        <taxon>Fungi incertae sedis</taxon>
        <taxon>Chytridiomycota</taxon>
        <taxon>Chytridiomycota incertae sedis</taxon>
        <taxon>Chytridiomycetes</taxon>
        <taxon>Spizellomycetales</taxon>
        <taxon>Powellomycetaceae</taxon>
        <taxon>Powellomyces</taxon>
    </lineage>
</organism>
<dbReference type="InterPro" id="IPR003347">
    <property type="entry name" value="JmjC_dom"/>
</dbReference>
<reference evidence="2 3" key="1">
    <citation type="journal article" date="2019" name="Sci. Rep.">
        <title>Comparative genomics of chytrid fungi reveal insights into the obligate biotrophic and pathogenic lifestyle of Synchytrium endobioticum.</title>
        <authorList>
            <person name="van de Vossenberg B.T.L.H."/>
            <person name="Warris S."/>
            <person name="Nguyen H.D.T."/>
            <person name="van Gent-Pelzer M.P.E."/>
            <person name="Joly D.L."/>
            <person name="van de Geest H.C."/>
            <person name="Bonants P.J.M."/>
            <person name="Smith D.S."/>
            <person name="Levesque C.A."/>
            <person name="van der Lee T.A.J."/>
        </authorList>
    </citation>
    <scope>NUCLEOTIDE SEQUENCE [LARGE SCALE GENOMIC DNA]</scope>
    <source>
        <strain evidence="2 3">CBS 809.83</strain>
    </source>
</reference>
<dbReference type="InterPro" id="IPR041667">
    <property type="entry name" value="Cupin_8"/>
</dbReference>
<protein>
    <recommendedName>
        <fullName evidence="1">JmjC domain-containing protein</fullName>
    </recommendedName>
</protein>
<dbReference type="Proteomes" id="UP000318582">
    <property type="component" value="Unassembled WGS sequence"/>
</dbReference>
<evidence type="ECO:0000259" key="1">
    <source>
        <dbReference type="PROSITE" id="PS51184"/>
    </source>
</evidence>
<dbReference type="PANTHER" id="PTHR12461">
    <property type="entry name" value="HYPOXIA-INDUCIBLE FACTOR 1 ALPHA INHIBITOR-RELATED"/>
    <property type="match status" value="1"/>
</dbReference>
<feature type="domain" description="JmjC" evidence="1">
    <location>
        <begin position="250"/>
        <end position="330"/>
    </location>
</feature>
<evidence type="ECO:0000313" key="3">
    <source>
        <dbReference type="Proteomes" id="UP000318582"/>
    </source>
</evidence>
<feature type="non-terminal residue" evidence="2">
    <location>
        <position position="330"/>
    </location>
</feature>
<accession>A0A507EFK6</accession>
<gene>
    <name evidence="2" type="ORF">PhCBS80983_g00228</name>
</gene>
<evidence type="ECO:0000313" key="2">
    <source>
        <dbReference type="EMBL" id="TPX62621.1"/>
    </source>
</evidence>
<dbReference type="EMBL" id="QEAQ01000002">
    <property type="protein sequence ID" value="TPX62621.1"/>
    <property type="molecule type" value="Genomic_DNA"/>
</dbReference>
<comment type="caution">
    <text evidence="2">The sequence shown here is derived from an EMBL/GenBank/DDBJ whole genome shotgun (WGS) entry which is preliminary data.</text>
</comment>
<dbReference type="Pfam" id="PF13621">
    <property type="entry name" value="Cupin_8"/>
    <property type="match status" value="1"/>
</dbReference>
<dbReference type="SUPFAM" id="SSF51197">
    <property type="entry name" value="Clavaminate synthase-like"/>
    <property type="match status" value="1"/>
</dbReference>
<proteinExistence type="predicted"/>
<dbReference type="PROSITE" id="PS51184">
    <property type="entry name" value="JMJC"/>
    <property type="match status" value="1"/>
</dbReference>
<keyword evidence="3" id="KW-1185">Reference proteome</keyword>
<dbReference type="AlphaFoldDB" id="A0A507EFK6"/>